<dbReference type="Gene3D" id="1.10.10.60">
    <property type="entry name" value="Homeodomain-like"/>
    <property type="match status" value="1"/>
</dbReference>
<feature type="domain" description="HTH araC/xylS-type" evidence="4">
    <location>
        <begin position="194"/>
        <end position="296"/>
    </location>
</feature>
<evidence type="ECO:0000256" key="3">
    <source>
        <dbReference type="ARBA" id="ARBA00023163"/>
    </source>
</evidence>
<dbReference type="InterPro" id="IPR035418">
    <property type="entry name" value="AraC-bd_2"/>
</dbReference>
<dbReference type="InterPro" id="IPR018060">
    <property type="entry name" value="HTH_AraC"/>
</dbReference>
<gene>
    <name evidence="5" type="ORF">IU459_32165</name>
</gene>
<comment type="caution">
    <text evidence="5">The sequence shown here is derived from an EMBL/GenBank/DDBJ whole genome shotgun (WGS) entry which is preliminary data.</text>
</comment>
<dbReference type="EMBL" id="JADLQX010000038">
    <property type="protein sequence ID" value="MBF6302161.1"/>
    <property type="molecule type" value="Genomic_DNA"/>
</dbReference>
<keyword evidence="3" id="KW-0804">Transcription</keyword>
<dbReference type="SMART" id="SM00342">
    <property type="entry name" value="HTH_ARAC"/>
    <property type="match status" value="1"/>
</dbReference>
<keyword evidence="1" id="KW-0805">Transcription regulation</keyword>
<dbReference type="PROSITE" id="PS01124">
    <property type="entry name" value="HTH_ARAC_FAMILY_2"/>
    <property type="match status" value="1"/>
</dbReference>
<dbReference type="Pfam" id="PF14525">
    <property type="entry name" value="AraC_binding_2"/>
    <property type="match status" value="1"/>
</dbReference>
<dbReference type="SUPFAM" id="SSF46689">
    <property type="entry name" value="Homeodomain-like"/>
    <property type="match status" value="2"/>
</dbReference>
<proteinExistence type="predicted"/>
<keyword evidence="6" id="KW-1185">Reference proteome</keyword>
<dbReference type="InterPro" id="IPR050204">
    <property type="entry name" value="AraC_XylS_family_regulators"/>
</dbReference>
<evidence type="ECO:0000313" key="6">
    <source>
        <dbReference type="Proteomes" id="UP000702209"/>
    </source>
</evidence>
<dbReference type="PANTHER" id="PTHR46796:SF6">
    <property type="entry name" value="ARAC SUBFAMILY"/>
    <property type="match status" value="1"/>
</dbReference>
<evidence type="ECO:0000313" key="5">
    <source>
        <dbReference type="EMBL" id="MBF6302161.1"/>
    </source>
</evidence>
<dbReference type="InterPro" id="IPR009057">
    <property type="entry name" value="Homeodomain-like_sf"/>
</dbReference>
<protein>
    <submittedName>
        <fullName evidence="5">AraC family transcriptional regulator</fullName>
    </submittedName>
</protein>
<sequence>MYAGNRTRFLEVSPDATFTVTGVSTDTMATDRVRGAIGYATDSEPFDYLVFEHLIAGRYLLRGGEELLMRPGDVAVVPMGVGLSFEVHDLDMSLLRLPMDRVTAMAEEQVGTPAGGVRFQSTQPVSYARGRYWRDLVAAVHRELMDPESPMGNPLVAEQATAGIAAAALTTFPNTAMTVDYVREPGHLTPMALRRATDYINANADQPLTLTDIAEAAGVTARALQHHFRRHYDTTPLGYLRRVRLERAHEDLSAAEPGDGRTVAAIAERWGFAHPARFAAAYTARYGQPPSYTLHS</sequence>
<dbReference type="Pfam" id="PF12833">
    <property type="entry name" value="HTH_18"/>
    <property type="match status" value="1"/>
</dbReference>
<keyword evidence="2" id="KW-0238">DNA-binding</keyword>
<accession>A0ABS0CZZ3</accession>
<evidence type="ECO:0000256" key="1">
    <source>
        <dbReference type="ARBA" id="ARBA00023015"/>
    </source>
</evidence>
<evidence type="ECO:0000256" key="2">
    <source>
        <dbReference type="ARBA" id="ARBA00023125"/>
    </source>
</evidence>
<reference evidence="5 6" key="1">
    <citation type="submission" date="2020-10" db="EMBL/GenBank/DDBJ databases">
        <title>Identification of Nocardia species via Next-generation sequencing and recognition of intraspecies genetic diversity.</title>
        <authorList>
            <person name="Li P."/>
            <person name="Li P."/>
            <person name="Lu B."/>
        </authorList>
    </citation>
    <scope>NUCLEOTIDE SEQUENCE [LARGE SCALE GENOMIC DNA]</scope>
    <source>
        <strain evidence="5 6">BJ06-0157</strain>
    </source>
</reference>
<name>A0ABS0CZZ3_9NOCA</name>
<dbReference type="PANTHER" id="PTHR46796">
    <property type="entry name" value="HTH-TYPE TRANSCRIPTIONAL ACTIVATOR RHAS-RELATED"/>
    <property type="match status" value="1"/>
</dbReference>
<evidence type="ECO:0000259" key="4">
    <source>
        <dbReference type="PROSITE" id="PS01124"/>
    </source>
</evidence>
<organism evidence="5 6">
    <name type="scientific">Nocardia amamiensis</name>
    <dbReference type="NCBI Taxonomy" id="404578"/>
    <lineage>
        <taxon>Bacteria</taxon>
        <taxon>Bacillati</taxon>
        <taxon>Actinomycetota</taxon>
        <taxon>Actinomycetes</taxon>
        <taxon>Mycobacteriales</taxon>
        <taxon>Nocardiaceae</taxon>
        <taxon>Nocardia</taxon>
    </lineage>
</organism>
<dbReference type="Proteomes" id="UP000702209">
    <property type="component" value="Unassembled WGS sequence"/>
</dbReference>